<evidence type="ECO:0000313" key="19">
    <source>
        <dbReference type="Proteomes" id="UP001268089"/>
    </source>
</evidence>
<dbReference type="Proteomes" id="UP001268089">
    <property type="component" value="Unassembled WGS sequence"/>
</dbReference>
<evidence type="ECO:0000256" key="4">
    <source>
        <dbReference type="ARBA" id="ARBA00011575"/>
    </source>
</evidence>
<protein>
    <recommendedName>
        <fullName evidence="6 15">Anthranilate synthase component 1</fullName>
        <ecNumber evidence="5 15">4.1.3.27</ecNumber>
    </recommendedName>
</protein>
<evidence type="ECO:0000256" key="7">
    <source>
        <dbReference type="ARBA" id="ARBA00022605"/>
    </source>
</evidence>
<evidence type="ECO:0000313" key="18">
    <source>
        <dbReference type="EMBL" id="MDR7308618.1"/>
    </source>
</evidence>
<dbReference type="InterPro" id="IPR015890">
    <property type="entry name" value="Chorismate_C"/>
</dbReference>
<dbReference type="EMBL" id="JAVDXO010000012">
    <property type="protein sequence ID" value="MDR7308618.1"/>
    <property type="molecule type" value="Genomic_DNA"/>
</dbReference>
<feature type="domain" description="Anthranilate synthase component I N-terminal" evidence="17">
    <location>
        <begin position="26"/>
        <end position="179"/>
    </location>
</feature>
<keyword evidence="19" id="KW-1185">Reference proteome</keyword>
<evidence type="ECO:0000256" key="12">
    <source>
        <dbReference type="ARBA" id="ARBA00023239"/>
    </source>
</evidence>
<evidence type="ECO:0000259" key="16">
    <source>
        <dbReference type="Pfam" id="PF00425"/>
    </source>
</evidence>
<dbReference type="Pfam" id="PF00425">
    <property type="entry name" value="Chorismate_bind"/>
    <property type="match status" value="1"/>
</dbReference>
<keyword evidence="11 15" id="KW-0057">Aromatic amino acid biosynthesis</keyword>
<dbReference type="RefSeq" id="WP_310346170.1">
    <property type="nucleotide sequence ID" value="NZ_JAVDXO010000012.1"/>
</dbReference>
<evidence type="ECO:0000256" key="2">
    <source>
        <dbReference type="ARBA" id="ARBA00004873"/>
    </source>
</evidence>
<comment type="pathway">
    <text evidence="2 15">Amino-acid biosynthesis; L-tryptophan biosynthesis; L-tryptophan from chorismate: step 1/5.</text>
</comment>
<keyword evidence="7 15" id="KW-0028">Amino-acid biosynthesis</keyword>
<comment type="catalytic activity">
    <reaction evidence="14 15">
        <text>chorismate + L-glutamine = anthranilate + pyruvate + L-glutamate + H(+)</text>
        <dbReference type="Rhea" id="RHEA:21732"/>
        <dbReference type="ChEBI" id="CHEBI:15361"/>
        <dbReference type="ChEBI" id="CHEBI:15378"/>
        <dbReference type="ChEBI" id="CHEBI:16567"/>
        <dbReference type="ChEBI" id="CHEBI:29748"/>
        <dbReference type="ChEBI" id="CHEBI:29985"/>
        <dbReference type="ChEBI" id="CHEBI:58359"/>
        <dbReference type="EC" id="4.1.3.27"/>
    </reaction>
</comment>
<evidence type="ECO:0000256" key="10">
    <source>
        <dbReference type="ARBA" id="ARBA00022842"/>
    </source>
</evidence>
<comment type="similarity">
    <text evidence="3 15">Belongs to the anthranilate synthase component I family.</text>
</comment>
<organism evidence="18 19">
    <name type="scientific">Rhodoferax saidenbachensis</name>
    <dbReference type="NCBI Taxonomy" id="1484693"/>
    <lineage>
        <taxon>Bacteria</taxon>
        <taxon>Pseudomonadati</taxon>
        <taxon>Pseudomonadota</taxon>
        <taxon>Betaproteobacteria</taxon>
        <taxon>Burkholderiales</taxon>
        <taxon>Comamonadaceae</taxon>
        <taxon>Rhodoferax</taxon>
    </lineage>
</organism>
<reference evidence="18 19" key="1">
    <citation type="submission" date="2023-07" db="EMBL/GenBank/DDBJ databases">
        <title>Sorghum-associated microbial communities from plants grown in Nebraska, USA.</title>
        <authorList>
            <person name="Schachtman D."/>
        </authorList>
    </citation>
    <scope>NUCLEOTIDE SEQUENCE [LARGE SCALE GENOMIC DNA]</scope>
    <source>
        <strain evidence="18 19">BE308</strain>
    </source>
</reference>
<evidence type="ECO:0000256" key="14">
    <source>
        <dbReference type="ARBA" id="ARBA00047683"/>
    </source>
</evidence>
<dbReference type="PANTHER" id="PTHR11236">
    <property type="entry name" value="AMINOBENZOATE/ANTHRANILATE SYNTHASE"/>
    <property type="match status" value="1"/>
</dbReference>
<feature type="domain" description="Chorismate-utilising enzyme C-terminal" evidence="16">
    <location>
        <begin position="228"/>
        <end position="489"/>
    </location>
</feature>
<accession>A0ABU1ZT04</accession>
<evidence type="ECO:0000256" key="13">
    <source>
        <dbReference type="ARBA" id="ARBA00025634"/>
    </source>
</evidence>
<keyword evidence="12 15" id="KW-0456">Lyase</keyword>
<dbReference type="InterPro" id="IPR005256">
    <property type="entry name" value="Anth_synth_I_PabB"/>
</dbReference>
<evidence type="ECO:0000256" key="11">
    <source>
        <dbReference type="ARBA" id="ARBA00023141"/>
    </source>
</evidence>
<dbReference type="InterPro" id="IPR005801">
    <property type="entry name" value="ADC_synthase"/>
</dbReference>
<evidence type="ECO:0000256" key="6">
    <source>
        <dbReference type="ARBA" id="ARBA00020653"/>
    </source>
</evidence>
<dbReference type="Gene3D" id="3.60.120.10">
    <property type="entry name" value="Anthranilate synthase"/>
    <property type="match status" value="1"/>
</dbReference>
<evidence type="ECO:0000256" key="9">
    <source>
        <dbReference type="ARBA" id="ARBA00022822"/>
    </source>
</evidence>
<gene>
    <name evidence="15" type="primary">trpE</name>
    <name evidence="18" type="ORF">J2X15_003934</name>
</gene>
<dbReference type="SUPFAM" id="SSF56322">
    <property type="entry name" value="ADC synthase"/>
    <property type="match status" value="1"/>
</dbReference>
<comment type="subunit">
    <text evidence="4 15">Heterotetramer consisting of two non-identical subunits: a beta subunit (TrpG) and a large alpha subunit (TrpE).</text>
</comment>
<evidence type="ECO:0000256" key="1">
    <source>
        <dbReference type="ARBA" id="ARBA00001946"/>
    </source>
</evidence>
<comment type="cofactor">
    <cofactor evidence="1 15">
        <name>Mg(2+)</name>
        <dbReference type="ChEBI" id="CHEBI:18420"/>
    </cofactor>
</comment>
<evidence type="ECO:0000256" key="3">
    <source>
        <dbReference type="ARBA" id="ARBA00009562"/>
    </source>
</evidence>
<evidence type="ECO:0000259" key="17">
    <source>
        <dbReference type="Pfam" id="PF04715"/>
    </source>
</evidence>
<dbReference type="PRINTS" id="PR00095">
    <property type="entry name" value="ANTSNTHASEI"/>
</dbReference>
<comment type="caution">
    <text evidence="18">The sequence shown here is derived from an EMBL/GenBank/DDBJ whole genome shotgun (WGS) entry which is preliminary data.</text>
</comment>
<dbReference type="InterPro" id="IPR006805">
    <property type="entry name" value="Anth_synth_I_N"/>
</dbReference>
<dbReference type="InterPro" id="IPR019999">
    <property type="entry name" value="Anth_synth_I-like"/>
</dbReference>
<keyword evidence="9 15" id="KW-0822">Tryptophan biosynthesis</keyword>
<keyword evidence="10 15" id="KW-0460">Magnesium</keyword>
<dbReference type="NCBIfam" id="TIGR00564">
    <property type="entry name" value="trpE_most"/>
    <property type="match status" value="1"/>
</dbReference>
<dbReference type="GO" id="GO:0004049">
    <property type="term" value="F:anthranilate synthase activity"/>
    <property type="evidence" value="ECO:0007669"/>
    <property type="project" value="UniProtKB-EC"/>
</dbReference>
<dbReference type="Pfam" id="PF04715">
    <property type="entry name" value="Anth_synt_I_N"/>
    <property type="match status" value="1"/>
</dbReference>
<sequence length="505" mass="54908">MTESEFQALRAQGFNRIPLTTQAFADLETPLSLYLKLARADGATEPAAHSFLLESVVGGERFGRYSFIGLPARTLLRASGFGADARTEVVTDGVVVETSTANPLDFIAQYQQRFKVALQPGMPRFCGGLAGYFGYDAVRYIEKKLQSTCPPDELGTPDILLLQCEELAVIDNLSGKLHLMVYVDPATPNAYAAGQSRLTELKAKLAQAVSAPDIKPSQSFEAQRDFAKADYIAAVERAKEMIAGGDFMQVQVGQRIKKRFTASPLSLYRALRTLNPSPYMYFYNFGDFHVVGASPEILVRQEQVVVDGKTGTKVTIRPLAGTRPRGATPELDKAAEVELIGDPKERAEHVMLIDLARNDIGRIAQIGSVKVTDAFIVERYSHVMHIVSNVEGMLNPGMTSMDVLKATFPAGTLTGAPKVHAMEVIDQLEPIKRGIYGGACGYLSYAGDMDVAIAIRTGIIKDQVLYVQAAAGVVADSVPELEWKETEAKARALLRAAELVEEGLQ</sequence>
<dbReference type="PANTHER" id="PTHR11236:SF48">
    <property type="entry name" value="ISOCHORISMATE SYNTHASE MENF"/>
    <property type="match status" value="1"/>
</dbReference>
<proteinExistence type="inferred from homology"/>
<evidence type="ECO:0000256" key="15">
    <source>
        <dbReference type="RuleBase" id="RU364045"/>
    </source>
</evidence>
<keyword evidence="8 15" id="KW-0479">Metal-binding</keyword>
<evidence type="ECO:0000256" key="8">
    <source>
        <dbReference type="ARBA" id="ARBA00022723"/>
    </source>
</evidence>
<comment type="function">
    <text evidence="13 15">Part of a heterotetrameric complex that catalyzes the two-step biosynthesis of anthranilate, an intermediate in the biosynthesis of L-tryptophan. In the first step, the glutamine-binding beta subunit (TrpG) of anthranilate synthase (AS) provides the glutamine amidotransferase activity which generates ammonia as a substrate that, along with chorismate, is used in the second step, catalyzed by the large alpha subunit of AS (TrpE) to produce anthranilate. In the absence of TrpG, TrpE can synthesize anthranilate directly from chorismate and high concentrations of ammonia.</text>
</comment>
<dbReference type="EC" id="4.1.3.27" evidence="5 15"/>
<name>A0ABU1ZT04_9BURK</name>
<evidence type="ECO:0000256" key="5">
    <source>
        <dbReference type="ARBA" id="ARBA00012266"/>
    </source>
</evidence>